<dbReference type="SMART" id="SM00382">
    <property type="entry name" value="AAA"/>
    <property type="match status" value="1"/>
</dbReference>
<dbReference type="InterPro" id="IPR039421">
    <property type="entry name" value="Type_1_exporter"/>
</dbReference>
<dbReference type="InterPro" id="IPR003593">
    <property type="entry name" value="AAA+_ATPase"/>
</dbReference>
<dbReference type="GO" id="GO:0034040">
    <property type="term" value="F:ATPase-coupled lipid transmembrane transporter activity"/>
    <property type="evidence" value="ECO:0007669"/>
    <property type="project" value="TreeGrafter"/>
</dbReference>
<dbReference type="GO" id="GO:0005524">
    <property type="term" value="F:ATP binding"/>
    <property type="evidence" value="ECO:0007669"/>
    <property type="project" value="UniProtKB-KW"/>
</dbReference>
<feature type="domain" description="ABC transmembrane type-1" evidence="13">
    <location>
        <begin position="39"/>
        <end position="321"/>
    </location>
</feature>
<dbReference type="PROSITE" id="PS50893">
    <property type="entry name" value="ABC_TRANSPORTER_2"/>
    <property type="match status" value="1"/>
</dbReference>
<dbReference type="InterPro" id="IPR011527">
    <property type="entry name" value="ABC1_TM_dom"/>
</dbReference>
<dbReference type="AlphaFoldDB" id="A0A841FUM5"/>
<evidence type="ECO:0000313" key="14">
    <source>
        <dbReference type="EMBL" id="MBB6037252.1"/>
    </source>
</evidence>
<evidence type="ECO:0000256" key="7">
    <source>
        <dbReference type="ARBA" id="ARBA00022840"/>
    </source>
</evidence>
<feature type="domain" description="ABC transporter" evidence="12">
    <location>
        <begin position="355"/>
        <end position="605"/>
    </location>
</feature>
<evidence type="ECO:0000256" key="6">
    <source>
        <dbReference type="ARBA" id="ARBA00022741"/>
    </source>
</evidence>
<evidence type="ECO:0000259" key="12">
    <source>
        <dbReference type="PROSITE" id="PS50893"/>
    </source>
</evidence>
<keyword evidence="7 14" id="KW-0067">ATP-binding</keyword>
<evidence type="ECO:0000256" key="1">
    <source>
        <dbReference type="ARBA" id="ARBA00004429"/>
    </source>
</evidence>
<dbReference type="InterPro" id="IPR017871">
    <property type="entry name" value="ABC_transporter-like_CS"/>
</dbReference>
<evidence type="ECO:0000256" key="3">
    <source>
        <dbReference type="ARBA" id="ARBA00022475"/>
    </source>
</evidence>
<evidence type="ECO:0000256" key="10">
    <source>
        <dbReference type="ARBA" id="ARBA00023455"/>
    </source>
</evidence>
<dbReference type="PANTHER" id="PTHR24221">
    <property type="entry name" value="ATP-BINDING CASSETTE SUB-FAMILY B"/>
    <property type="match status" value="1"/>
</dbReference>
<dbReference type="PANTHER" id="PTHR24221:SF654">
    <property type="entry name" value="ATP-BINDING CASSETTE SUB-FAMILY B MEMBER 6"/>
    <property type="match status" value="1"/>
</dbReference>
<dbReference type="Pfam" id="PF00005">
    <property type="entry name" value="ABC_tran"/>
    <property type="match status" value="1"/>
</dbReference>
<evidence type="ECO:0000256" key="8">
    <source>
        <dbReference type="ARBA" id="ARBA00022989"/>
    </source>
</evidence>
<reference evidence="14 15" key="1">
    <citation type="submission" date="2020-08" db="EMBL/GenBank/DDBJ databases">
        <title>Genomic Encyclopedia of Type Strains, Phase IV (KMG-IV): sequencing the most valuable type-strain genomes for metagenomic binning, comparative biology and taxonomic classification.</title>
        <authorList>
            <person name="Goeker M."/>
        </authorList>
    </citation>
    <scope>NUCLEOTIDE SEQUENCE [LARGE SCALE GENOMIC DNA]</scope>
    <source>
        <strain evidence="14 15">YIM 65646</strain>
    </source>
</reference>
<evidence type="ECO:0000256" key="4">
    <source>
        <dbReference type="ARBA" id="ARBA00022519"/>
    </source>
</evidence>
<dbReference type="InterPro" id="IPR036640">
    <property type="entry name" value="ABC1_TM_sf"/>
</dbReference>
<dbReference type="PROSITE" id="PS00211">
    <property type="entry name" value="ABC_TRANSPORTER_1"/>
    <property type="match status" value="1"/>
</dbReference>
<comment type="caution">
    <text evidence="14">The sequence shown here is derived from an EMBL/GenBank/DDBJ whole genome shotgun (WGS) entry which is preliminary data.</text>
</comment>
<evidence type="ECO:0000256" key="9">
    <source>
        <dbReference type="ARBA" id="ARBA00023136"/>
    </source>
</evidence>
<feature type="transmembrane region" description="Helical" evidence="11">
    <location>
        <begin position="73"/>
        <end position="92"/>
    </location>
</feature>
<keyword evidence="8 11" id="KW-1133">Transmembrane helix</keyword>
<evidence type="ECO:0000313" key="15">
    <source>
        <dbReference type="Proteomes" id="UP000548476"/>
    </source>
</evidence>
<feature type="transmembrane region" description="Helical" evidence="11">
    <location>
        <begin position="39"/>
        <end position="61"/>
    </location>
</feature>
<name>A0A841FUM5_9ACTN</name>
<comment type="similarity">
    <text evidence="10">Belongs to the ABC transporter superfamily. Siderophore-Fe(3+) uptake transporter (SIUT) (TC 3.A.1.21) family.</text>
</comment>
<dbReference type="Proteomes" id="UP000548476">
    <property type="component" value="Unassembled WGS sequence"/>
</dbReference>
<dbReference type="Gene3D" id="1.20.1560.10">
    <property type="entry name" value="ABC transporter type 1, transmembrane domain"/>
    <property type="match status" value="1"/>
</dbReference>
<keyword evidence="2" id="KW-0813">Transport</keyword>
<dbReference type="Gene3D" id="3.40.50.300">
    <property type="entry name" value="P-loop containing nucleotide triphosphate hydrolases"/>
    <property type="match status" value="1"/>
</dbReference>
<keyword evidence="6" id="KW-0547">Nucleotide-binding</keyword>
<dbReference type="GO" id="GO:0016887">
    <property type="term" value="F:ATP hydrolysis activity"/>
    <property type="evidence" value="ECO:0007669"/>
    <property type="project" value="InterPro"/>
</dbReference>
<gene>
    <name evidence="14" type="ORF">HNR73_005125</name>
</gene>
<keyword evidence="15" id="KW-1185">Reference proteome</keyword>
<dbReference type="EMBL" id="JACHGT010000011">
    <property type="protein sequence ID" value="MBB6037252.1"/>
    <property type="molecule type" value="Genomic_DNA"/>
</dbReference>
<keyword evidence="5 11" id="KW-0812">Transmembrane</keyword>
<sequence>MAETREKRDGAGLTALGGRAGRAVGLTWRAGPYAASINLVITILQGLVPAGIASLTALLIAGIQHGSSDPDPMTLVAGIAVGGIVLATLPYLSNYTDARVRRQLTLVVQDKLFAAVNRFGGMMRFENPAFLDRLRLAQQAAMTAPDQVTGSLFQIVQSGLSVISFLGVLIVISPLMAAITVVAAIPVLIVQIVISKARVDMMWKISPRNRRQLFYQMLLLDLAAVKEVRLFGLGGFLLERLRTETKAINIAEEKVERKSLFFQTPLGALSAVIAGAGLFWMIRGAVRGEFNLGEVSMFVAAVAGVQGALTGIVTSISQAHNSLLMFGHFVEVSDMESDLPVAADPKPVGTLSKGIELSDVWFRYTDDGPWILKGVDLSIPSGQSLALVGLNGAGKSTMVKLLCRLYDPVKGSITWDGVDIRELDVAELRTRISAVFQDYMSYDLTAAENIGVGDLAHIEDRERILEAAHKADAHDKVSELARGYDTMLSRIFFQGEDNEDPEQGVSLSGGQWQRIALARALMRANRDLLILDEPSSGLDAAAEQAVHDRLREYRTGATSVLISHRLGAVRHADRIVVLSEGRIIESGGHDELIDVGGEYARLFKIQAANYTGDYAEDSAG</sequence>
<dbReference type="InterPro" id="IPR003439">
    <property type="entry name" value="ABC_transporter-like_ATP-bd"/>
</dbReference>
<protein>
    <submittedName>
        <fullName evidence="14">ATP-binding cassette subfamily B protein</fullName>
    </submittedName>
</protein>
<dbReference type="RefSeq" id="WP_203687020.1">
    <property type="nucleotide sequence ID" value="NZ_BONT01000108.1"/>
</dbReference>
<evidence type="ECO:0000259" key="13">
    <source>
        <dbReference type="PROSITE" id="PS50929"/>
    </source>
</evidence>
<dbReference type="InterPro" id="IPR027417">
    <property type="entry name" value="P-loop_NTPase"/>
</dbReference>
<dbReference type="SUPFAM" id="SSF90123">
    <property type="entry name" value="ABC transporter transmembrane region"/>
    <property type="match status" value="1"/>
</dbReference>
<feature type="transmembrane region" description="Helical" evidence="11">
    <location>
        <begin position="259"/>
        <end position="283"/>
    </location>
</feature>
<proteinExistence type="inferred from homology"/>
<keyword evidence="3" id="KW-1003">Cell membrane</keyword>
<keyword evidence="4" id="KW-0997">Cell inner membrane</keyword>
<dbReference type="GO" id="GO:0005886">
    <property type="term" value="C:plasma membrane"/>
    <property type="evidence" value="ECO:0007669"/>
    <property type="project" value="UniProtKB-SubCell"/>
</dbReference>
<dbReference type="FunFam" id="3.40.50.300:FF:000221">
    <property type="entry name" value="Multidrug ABC transporter ATP-binding protein"/>
    <property type="match status" value="1"/>
</dbReference>
<accession>A0A841FUM5</accession>
<dbReference type="SUPFAM" id="SSF52540">
    <property type="entry name" value="P-loop containing nucleoside triphosphate hydrolases"/>
    <property type="match status" value="1"/>
</dbReference>
<evidence type="ECO:0000256" key="5">
    <source>
        <dbReference type="ARBA" id="ARBA00022692"/>
    </source>
</evidence>
<evidence type="ECO:0000256" key="2">
    <source>
        <dbReference type="ARBA" id="ARBA00022448"/>
    </source>
</evidence>
<dbReference type="PROSITE" id="PS50929">
    <property type="entry name" value="ABC_TM1F"/>
    <property type="match status" value="1"/>
</dbReference>
<keyword evidence="9 11" id="KW-0472">Membrane</keyword>
<feature type="transmembrane region" description="Helical" evidence="11">
    <location>
        <begin position="162"/>
        <end position="194"/>
    </location>
</feature>
<dbReference type="GO" id="GO:0140359">
    <property type="term" value="F:ABC-type transporter activity"/>
    <property type="evidence" value="ECO:0007669"/>
    <property type="project" value="InterPro"/>
</dbReference>
<comment type="subcellular location">
    <subcellularLocation>
        <location evidence="1">Cell inner membrane</location>
        <topology evidence="1">Multi-pass membrane protein</topology>
    </subcellularLocation>
</comment>
<organism evidence="14 15">
    <name type="scientific">Phytomonospora endophytica</name>
    <dbReference type="NCBI Taxonomy" id="714109"/>
    <lineage>
        <taxon>Bacteria</taxon>
        <taxon>Bacillati</taxon>
        <taxon>Actinomycetota</taxon>
        <taxon>Actinomycetes</taxon>
        <taxon>Micromonosporales</taxon>
        <taxon>Micromonosporaceae</taxon>
        <taxon>Phytomonospora</taxon>
    </lineage>
</organism>
<evidence type="ECO:0000256" key="11">
    <source>
        <dbReference type="SAM" id="Phobius"/>
    </source>
</evidence>